<dbReference type="CDD" id="cd18793">
    <property type="entry name" value="SF2_C_SNF"/>
    <property type="match status" value="1"/>
</dbReference>
<dbReference type="SMART" id="SM00490">
    <property type="entry name" value="HELICc"/>
    <property type="match status" value="1"/>
</dbReference>
<dbReference type="Gene3D" id="3.40.50.300">
    <property type="entry name" value="P-loop containing nucleotide triphosphate hydrolases"/>
    <property type="match status" value="1"/>
</dbReference>
<evidence type="ECO:0000313" key="6">
    <source>
        <dbReference type="EMBL" id="OLL24153.1"/>
    </source>
</evidence>
<dbReference type="SUPFAM" id="SSF52540">
    <property type="entry name" value="P-loop containing nucleoside triphosphate hydrolases"/>
    <property type="match status" value="2"/>
</dbReference>
<dbReference type="PANTHER" id="PTHR45629">
    <property type="entry name" value="SNF2/RAD54 FAMILY MEMBER"/>
    <property type="match status" value="1"/>
</dbReference>
<dbReference type="Gene3D" id="3.40.50.10810">
    <property type="entry name" value="Tandem AAA-ATPase domain"/>
    <property type="match status" value="1"/>
</dbReference>
<dbReference type="GO" id="GO:0015616">
    <property type="term" value="F:DNA translocase activity"/>
    <property type="evidence" value="ECO:0007669"/>
    <property type="project" value="TreeGrafter"/>
</dbReference>
<reference evidence="6 7" key="1">
    <citation type="submission" date="2016-04" db="EMBL/GenBank/DDBJ databases">
        <title>Evolutionary innovation and constraint leading to complex multicellularity in the Ascomycota.</title>
        <authorList>
            <person name="Cisse O."/>
            <person name="Nguyen A."/>
            <person name="Hewitt D.A."/>
            <person name="Jedd G."/>
            <person name="Stajich J.E."/>
        </authorList>
    </citation>
    <scope>NUCLEOTIDE SEQUENCE [LARGE SCALE GENOMIC DNA]</scope>
    <source>
        <strain evidence="6 7">DAH-3</strain>
    </source>
</reference>
<dbReference type="Pfam" id="PF00271">
    <property type="entry name" value="Helicase_C"/>
    <property type="match status" value="1"/>
</dbReference>
<dbReference type="GO" id="GO:0007131">
    <property type="term" value="P:reciprocal meiotic recombination"/>
    <property type="evidence" value="ECO:0007669"/>
    <property type="project" value="TreeGrafter"/>
</dbReference>
<evidence type="ECO:0000259" key="4">
    <source>
        <dbReference type="PROSITE" id="PS51192"/>
    </source>
</evidence>
<dbReference type="GO" id="GO:0005524">
    <property type="term" value="F:ATP binding"/>
    <property type="evidence" value="ECO:0007669"/>
    <property type="project" value="InterPro"/>
</dbReference>
<dbReference type="InterPro" id="IPR049730">
    <property type="entry name" value="SNF2/RAD54-like_C"/>
</dbReference>
<dbReference type="GO" id="GO:0000724">
    <property type="term" value="P:double-strand break repair via homologous recombination"/>
    <property type="evidence" value="ECO:0007669"/>
    <property type="project" value="TreeGrafter"/>
</dbReference>
<gene>
    <name evidence="6" type="ORF">NEOLI_004804</name>
</gene>
<dbReference type="PROSITE" id="PS51192">
    <property type="entry name" value="HELICASE_ATP_BIND_1"/>
    <property type="match status" value="1"/>
</dbReference>
<dbReference type="STRING" id="1198029.A0A1U7LNI6"/>
<dbReference type="InterPro" id="IPR000330">
    <property type="entry name" value="SNF2_N"/>
</dbReference>
<dbReference type="Gene3D" id="1.20.120.850">
    <property type="entry name" value="SWI2/SNF2 ATPases, N-terminal domain"/>
    <property type="match status" value="1"/>
</dbReference>
<dbReference type="Proteomes" id="UP000186594">
    <property type="component" value="Unassembled WGS sequence"/>
</dbReference>
<organism evidence="6 7">
    <name type="scientific">Neolecta irregularis (strain DAH-3)</name>
    <dbReference type="NCBI Taxonomy" id="1198029"/>
    <lineage>
        <taxon>Eukaryota</taxon>
        <taxon>Fungi</taxon>
        <taxon>Dikarya</taxon>
        <taxon>Ascomycota</taxon>
        <taxon>Taphrinomycotina</taxon>
        <taxon>Neolectales</taxon>
        <taxon>Neolectaceae</taxon>
        <taxon>Neolecta</taxon>
    </lineage>
</organism>
<feature type="domain" description="Helicase ATP-binding" evidence="4">
    <location>
        <begin position="1"/>
        <end position="75"/>
    </location>
</feature>
<evidence type="ECO:0000259" key="5">
    <source>
        <dbReference type="PROSITE" id="PS51194"/>
    </source>
</evidence>
<sequence length="528" mass="59303">MIIGYEKLRLVQDDLKKANIDIIICDEGHRLKSANNKSAQAIRALNTPRRVILSGTPIQNDLGEFFVMVDFVNPGICESYATFKKEFENPIIKSRQPEARKKDKEKGKARSEQLASLTSLFILRRTADILSKYLPPKAVEYVVFCKPTKAQIALYSGLLESSSIRQCISGTDSPTHVLQAITSLKKLCNCPSLIMTKASEGDSSYTNLAPIIDKYSSSITTSGKLAVLDHFLQRLKKETDEKIVLVSNYTQTLDILQDLLNMRGMSFLRLDGSTAKLAFPYKALITSTKRQEYVDRFNRTNREGSFAFLLSSKSGGVGLNLIGASRLILFDTDWNPSVDLQAMARVHRDGQKRQVYIYRFLTTGMMDEKIYQRQITKQGLSDSFMDAKANSSGNSFSLSELRDLFTFHENTSCHTHDLLGCTCLGKGEKPIKEELQSDENDLEDELLGFIPASQAIAEIMPPRNNQMNALNDYLHILPQELNESELEELVEDDILNSVMRDTDSDSGHCKISYLFVKYSATPTEDSVD</sequence>
<dbReference type="GO" id="GO:0016787">
    <property type="term" value="F:hydrolase activity"/>
    <property type="evidence" value="ECO:0007669"/>
    <property type="project" value="UniProtKB-KW"/>
</dbReference>
<proteinExistence type="predicted"/>
<keyword evidence="1" id="KW-0547">Nucleotide-binding</keyword>
<dbReference type="PANTHER" id="PTHR45629:SF7">
    <property type="entry name" value="DNA EXCISION REPAIR PROTEIN ERCC-6-RELATED"/>
    <property type="match status" value="1"/>
</dbReference>
<dbReference type="Pfam" id="PF00176">
    <property type="entry name" value="SNF2-rel_dom"/>
    <property type="match status" value="1"/>
</dbReference>
<keyword evidence="7" id="KW-1185">Reference proteome</keyword>
<accession>A0A1U7LNI6</accession>
<evidence type="ECO:0000256" key="3">
    <source>
        <dbReference type="ARBA" id="ARBA00022840"/>
    </source>
</evidence>
<dbReference type="PROSITE" id="PS51194">
    <property type="entry name" value="HELICASE_CTER"/>
    <property type="match status" value="1"/>
</dbReference>
<dbReference type="InterPro" id="IPR050496">
    <property type="entry name" value="SNF2_RAD54_helicase_repair"/>
</dbReference>
<protein>
    <submittedName>
        <fullName evidence="6">DNA repair and recombination protein RAD54B</fullName>
    </submittedName>
</protein>
<dbReference type="InterPro" id="IPR014001">
    <property type="entry name" value="Helicase_ATP-bd"/>
</dbReference>
<dbReference type="OMA" id="HENTSCH"/>
<dbReference type="GO" id="GO:0005634">
    <property type="term" value="C:nucleus"/>
    <property type="evidence" value="ECO:0007669"/>
    <property type="project" value="TreeGrafter"/>
</dbReference>
<name>A0A1U7LNI6_NEOID</name>
<dbReference type="OrthoDB" id="413460at2759"/>
<dbReference type="InterPro" id="IPR027417">
    <property type="entry name" value="P-loop_NTPase"/>
</dbReference>
<dbReference type="EMBL" id="LXFE01000957">
    <property type="protein sequence ID" value="OLL24153.1"/>
    <property type="molecule type" value="Genomic_DNA"/>
</dbReference>
<keyword evidence="2" id="KW-0378">Hydrolase</keyword>
<dbReference type="AlphaFoldDB" id="A0A1U7LNI6"/>
<feature type="domain" description="Helicase C-terminal" evidence="5">
    <location>
        <begin position="227"/>
        <end position="397"/>
    </location>
</feature>
<evidence type="ECO:0000313" key="7">
    <source>
        <dbReference type="Proteomes" id="UP000186594"/>
    </source>
</evidence>
<dbReference type="InterPro" id="IPR001650">
    <property type="entry name" value="Helicase_C-like"/>
</dbReference>
<keyword evidence="3" id="KW-0067">ATP-binding</keyword>
<evidence type="ECO:0000256" key="2">
    <source>
        <dbReference type="ARBA" id="ARBA00022801"/>
    </source>
</evidence>
<dbReference type="InterPro" id="IPR038718">
    <property type="entry name" value="SNF2-like_sf"/>
</dbReference>
<evidence type="ECO:0000256" key="1">
    <source>
        <dbReference type="ARBA" id="ARBA00022741"/>
    </source>
</evidence>
<comment type="caution">
    <text evidence="6">The sequence shown here is derived from an EMBL/GenBank/DDBJ whole genome shotgun (WGS) entry which is preliminary data.</text>
</comment>